<reference evidence="2" key="1">
    <citation type="journal article" date="2020" name="Microbiol. Resour. Announc.">
        <title>Complete Genome Sequence of Novel Psychrotolerant Legionella Strain TUM19329, Isolated from Antarctic Lake Sediment.</title>
        <authorList>
            <person name="Shimada S."/>
            <person name="Nakai R."/>
            <person name="Aoki K."/>
            <person name="Shimoeda N."/>
            <person name="Ohno G."/>
            <person name="Miyazaki Y."/>
            <person name="Kudoh S."/>
            <person name="Imura S."/>
            <person name="Watanabe K."/>
            <person name="Ishii Y."/>
            <person name="Tateda K."/>
        </authorList>
    </citation>
    <scope>NUCLEOTIDE SEQUENCE [LARGE SCALE GENOMIC DNA]</scope>
    <source>
        <strain evidence="2">TUM19329</strain>
    </source>
</reference>
<dbReference type="RefSeq" id="WP_173237618.1">
    <property type="nucleotide sequence ID" value="NZ_AP022839.1"/>
</dbReference>
<dbReference type="KEGG" id="lant:TUM19329_25920"/>
<evidence type="ECO:0000313" key="2">
    <source>
        <dbReference type="EMBL" id="BCA96231.1"/>
    </source>
</evidence>
<dbReference type="Proteomes" id="UP000502894">
    <property type="component" value="Chromosome"/>
</dbReference>
<feature type="region of interest" description="Disordered" evidence="1">
    <location>
        <begin position="60"/>
        <end position="148"/>
    </location>
</feature>
<evidence type="ECO:0000256" key="1">
    <source>
        <dbReference type="SAM" id="MobiDB-lite"/>
    </source>
</evidence>
<organism evidence="2 3">
    <name type="scientific">Legionella antarctica</name>
    <dbReference type="NCBI Taxonomy" id="2708020"/>
    <lineage>
        <taxon>Bacteria</taxon>
        <taxon>Pseudomonadati</taxon>
        <taxon>Pseudomonadota</taxon>
        <taxon>Gammaproteobacteria</taxon>
        <taxon>Legionellales</taxon>
        <taxon>Legionellaceae</taxon>
        <taxon>Legionella</taxon>
    </lineage>
</organism>
<name>A0A6F8T703_9GAMM</name>
<proteinExistence type="predicted"/>
<accession>A0A6F8T703</accession>
<sequence>MLKMLNTIAEDYEEFDKRLKDGYRGVYRKQLNITEELFTHIRSGLDDVNGLLACVNQKIASSSTSSRETQEFEIQPTSMDSSQNKKRKSSTLEKADKNPVQPIKRRASHNHSVVGKTSEKNSEVVIAEPSSTSQRIETSGMEGHQKKTTVSMDTSCLKMLSSLASQIFTTPEKTSPVKDPDPFELAPPSPPPSFSFWSQGPTVNPALDSTIAYQLLNEWKLAALRKRSPMTSQNEKAFCFEKLGHCLLIAATKLQKSNSSVMHPALRTSIQFLCKSGELYTHNFDPINTLYSLSKKYADLLKNFNCFLNKRPLTQKEYLSCLKKQMRDQTLLGLNQVSEEEAVKNLFTSLAGACSYEEYSIIKETCCESLRDATTGLSISYQ</sequence>
<keyword evidence="3" id="KW-1185">Reference proteome</keyword>
<dbReference type="AlphaFoldDB" id="A0A6F8T703"/>
<gene>
    <name evidence="2" type="ORF">TUM19329_25920</name>
</gene>
<protein>
    <submittedName>
        <fullName evidence="2">Uncharacterized protein</fullName>
    </submittedName>
</protein>
<dbReference type="EMBL" id="AP022839">
    <property type="protein sequence ID" value="BCA96231.1"/>
    <property type="molecule type" value="Genomic_DNA"/>
</dbReference>
<evidence type="ECO:0000313" key="3">
    <source>
        <dbReference type="Proteomes" id="UP000502894"/>
    </source>
</evidence>